<dbReference type="SUPFAM" id="SSF53720">
    <property type="entry name" value="ALDH-like"/>
    <property type="match status" value="1"/>
</dbReference>
<dbReference type="InterPro" id="IPR016161">
    <property type="entry name" value="Ald_DH/histidinol_DH"/>
</dbReference>
<evidence type="ECO:0000256" key="2">
    <source>
        <dbReference type="ARBA" id="ARBA00022723"/>
    </source>
</evidence>
<keyword evidence="13" id="KW-1185">Reference proteome</keyword>
<dbReference type="FunFam" id="3.40.50.1980:FF:000026">
    <property type="entry name" value="Histidinol dehydrogenase"/>
    <property type="match status" value="1"/>
</dbReference>
<reference evidence="12 13" key="1">
    <citation type="submission" date="2019-07" db="EMBL/GenBank/DDBJ databases">
        <title>Whole genome shotgun sequence of Staphylococcus piscifermentans NBRC 109625.</title>
        <authorList>
            <person name="Hosoyama A."/>
            <person name="Uohara A."/>
            <person name="Ohji S."/>
            <person name="Ichikawa N."/>
        </authorList>
    </citation>
    <scope>NUCLEOTIDE SEQUENCE [LARGE SCALE GENOMIC DNA]</scope>
    <source>
        <strain evidence="12 13">NBRC 109625</strain>
    </source>
</reference>
<dbReference type="EC" id="1.1.1.23" evidence="5"/>
<evidence type="ECO:0000313" key="13">
    <source>
        <dbReference type="Proteomes" id="UP000321736"/>
    </source>
</evidence>
<evidence type="ECO:0000256" key="7">
    <source>
        <dbReference type="PIRSR" id="PIRSR000099-1"/>
    </source>
</evidence>
<evidence type="ECO:0000256" key="5">
    <source>
        <dbReference type="HAMAP-Rule" id="MF_01024"/>
    </source>
</evidence>
<accession>A0A239U9Y1</accession>
<dbReference type="CDD" id="cd06572">
    <property type="entry name" value="Histidinol_dh"/>
    <property type="match status" value="1"/>
</dbReference>
<dbReference type="PANTHER" id="PTHR21256">
    <property type="entry name" value="HISTIDINOL DEHYDROGENASE HDH"/>
    <property type="match status" value="1"/>
</dbReference>
<organism evidence="12 13">
    <name type="scientific">Staphylococcus piscifermentans</name>
    <dbReference type="NCBI Taxonomy" id="70258"/>
    <lineage>
        <taxon>Bacteria</taxon>
        <taxon>Bacillati</taxon>
        <taxon>Bacillota</taxon>
        <taxon>Bacilli</taxon>
        <taxon>Bacillales</taxon>
        <taxon>Staphylococcaceae</taxon>
        <taxon>Staphylococcus</taxon>
    </lineage>
</organism>
<dbReference type="GO" id="GO:0008270">
    <property type="term" value="F:zinc ion binding"/>
    <property type="evidence" value="ECO:0007669"/>
    <property type="project" value="UniProtKB-UniRule"/>
</dbReference>
<evidence type="ECO:0000256" key="8">
    <source>
        <dbReference type="PIRSR" id="PIRSR000099-2"/>
    </source>
</evidence>
<feature type="binding site" evidence="5 9">
    <location>
        <position position="312"/>
    </location>
    <ligand>
        <name>substrate</name>
    </ligand>
</feature>
<keyword evidence="5" id="KW-0028">Amino-acid biosynthesis</keyword>
<feature type="binding site" evidence="5 9">
    <location>
        <position position="404"/>
    </location>
    <ligand>
        <name>substrate</name>
    </ligand>
</feature>
<feature type="binding site" evidence="5 8">
    <location>
        <position position="175"/>
    </location>
    <ligand>
        <name>NAD(+)</name>
        <dbReference type="ChEBI" id="CHEBI:57540"/>
    </ligand>
</feature>
<dbReference type="GO" id="GO:0000105">
    <property type="term" value="P:L-histidine biosynthetic process"/>
    <property type="evidence" value="ECO:0007669"/>
    <property type="project" value="UniProtKB-UniRule"/>
</dbReference>
<dbReference type="GO" id="GO:0051287">
    <property type="term" value="F:NAD binding"/>
    <property type="evidence" value="ECO:0007669"/>
    <property type="project" value="InterPro"/>
</dbReference>
<dbReference type="InterPro" id="IPR012131">
    <property type="entry name" value="Hstdl_DH"/>
</dbReference>
<dbReference type="GO" id="GO:0005829">
    <property type="term" value="C:cytosol"/>
    <property type="evidence" value="ECO:0007669"/>
    <property type="project" value="TreeGrafter"/>
</dbReference>
<dbReference type="Gene3D" id="1.20.5.1300">
    <property type="match status" value="1"/>
</dbReference>
<proteinExistence type="inferred from homology"/>
<dbReference type="NCBIfam" id="TIGR00069">
    <property type="entry name" value="hisD"/>
    <property type="match status" value="1"/>
</dbReference>
<feature type="active site" description="Proton acceptor" evidence="5 7">
    <location>
        <position position="312"/>
    </location>
</feature>
<comment type="function">
    <text evidence="5">Catalyzes the sequential NAD-dependent oxidations of L-histidinol to L-histidinaldehyde and then to L-histidine.</text>
</comment>
<evidence type="ECO:0000256" key="4">
    <source>
        <dbReference type="ARBA" id="ARBA00023002"/>
    </source>
</evidence>
<dbReference type="AlphaFoldDB" id="A0A239U9Y1"/>
<keyword evidence="3 5" id="KW-0862">Zinc</keyword>
<feature type="binding site" evidence="5 10">
    <location>
        <position position="404"/>
    </location>
    <ligand>
        <name>Zn(2+)</name>
        <dbReference type="ChEBI" id="CHEBI:29105"/>
    </ligand>
</feature>
<comment type="similarity">
    <text evidence="1 5 6 11">Belongs to the histidinol dehydrogenase family.</text>
</comment>
<dbReference type="Gene3D" id="3.40.50.1980">
    <property type="entry name" value="Nitrogenase molybdenum iron protein domain"/>
    <property type="match status" value="2"/>
</dbReference>
<feature type="active site" description="Proton acceptor" evidence="5 7">
    <location>
        <position position="311"/>
    </location>
</feature>
<dbReference type="HAMAP" id="MF_01024">
    <property type="entry name" value="HisD"/>
    <property type="match status" value="1"/>
</dbReference>
<keyword evidence="2 5" id="KW-0479">Metal-binding</keyword>
<dbReference type="PRINTS" id="PR00083">
    <property type="entry name" value="HOLDHDRGNASE"/>
</dbReference>
<dbReference type="OrthoDB" id="9805269at2"/>
<comment type="catalytic activity">
    <reaction evidence="5">
        <text>L-histidinol + 2 NAD(+) + H2O = L-histidine + 2 NADH + 3 H(+)</text>
        <dbReference type="Rhea" id="RHEA:20641"/>
        <dbReference type="ChEBI" id="CHEBI:15377"/>
        <dbReference type="ChEBI" id="CHEBI:15378"/>
        <dbReference type="ChEBI" id="CHEBI:57540"/>
        <dbReference type="ChEBI" id="CHEBI:57595"/>
        <dbReference type="ChEBI" id="CHEBI:57699"/>
        <dbReference type="ChEBI" id="CHEBI:57945"/>
        <dbReference type="EC" id="1.1.1.23"/>
    </reaction>
</comment>
<feature type="binding site" evidence="5 9">
    <location>
        <position position="246"/>
    </location>
    <ligand>
        <name>substrate</name>
    </ligand>
</feature>
<evidence type="ECO:0000256" key="6">
    <source>
        <dbReference type="PIRNR" id="PIRNR000099"/>
    </source>
</evidence>
<dbReference type="Pfam" id="PF00815">
    <property type="entry name" value="Histidinol_dh"/>
    <property type="match status" value="1"/>
</dbReference>
<dbReference type="UniPathway" id="UPA00031">
    <property type="reaction ID" value="UER00014"/>
</dbReference>
<evidence type="ECO:0000256" key="9">
    <source>
        <dbReference type="PIRSR" id="PIRSR000099-3"/>
    </source>
</evidence>
<evidence type="ECO:0000256" key="10">
    <source>
        <dbReference type="PIRSR" id="PIRSR000099-4"/>
    </source>
</evidence>
<dbReference type="EMBL" id="BKAR01000025">
    <property type="protein sequence ID" value="GEP85293.1"/>
    <property type="molecule type" value="Genomic_DNA"/>
</dbReference>
<protein>
    <recommendedName>
        <fullName evidence="5">Histidinol dehydrogenase</fullName>
        <shortName evidence="5">HDH</shortName>
        <ecNumber evidence="5">1.1.1.23</ecNumber>
    </recommendedName>
</protein>
<keyword evidence="5" id="KW-0368">Histidine biosynthesis</keyword>
<feature type="binding site" evidence="5 8">
    <location>
        <position position="114"/>
    </location>
    <ligand>
        <name>NAD(+)</name>
        <dbReference type="ChEBI" id="CHEBI:57540"/>
    </ligand>
</feature>
<comment type="pathway">
    <text evidence="5">Amino-acid biosynthesis; L-histidine biosynthesis; L-histidine from 5-phospho-alpha-D-ribose 1-diphosphate: step 9/9.</text>
</comment>
<evidence type="ECO:0000313" key="12">
    <source>
        <dbReference type="EMBL" id="GEP85293.1"/>
    </source>
</evidence>
<feature type="binding site" evidence="5 9">
    <location>
        <position position="399"/>
    </location>
    <ligand>
        <name>substrate</name>
    </ligand>
</feature>
<dbReference type="RefSeq" id="WP_095106155.1">
    <property type="nucleotide sequence ID" value="NZ_BKAR01000025.1"/>
</dbReference>
<keyword evidence="4 5" id="KW-0560">Oxidoreductase</keyword>
<sequence>MLNKQDFYRQFETASASNQDLLDSVQAIIQNVKLNQDAALFQYNQGFDHVEVAQLEVPAATIEKSLDQISPELRIALEESYENIKSFQQKIKHENVIGEHTSQIYHPIESVGIYVPGGKAAYPSTVLMTATLAQVAGVENIVVVTPPQPEGINPSILAACQLTGVHHVYQVGGAQSIAALAFGTETIPKVDKIVGPGNQFVATAKQLLYGYVGIDQIAGPSEIMIIADETAKPEFIVQDILAQAEHDEHARTFLLSTSKKILEKVEALLPEAIQNAPRKAIIESSIKHFHYAILAKDNDEIIEIANFVAPEHLSIQTQNPERYLFHIKYAGAMFLGSYAPEALGDYNAGPSHVLPTNQTSRFTNGLTVNDFLTSHSVISFDQTAFDKLAPGAMEIAHTEGLYQHEASVRVRTNKEMEEND</sequence>
<dbReference type="GO" id="GO:0004399">
    <property type="term" value="F:histidinol dehydrogenase activity"/>
    <property type="evidence" value="ECO:0007669"/>
    <property type="project" value="UniProtKB-UniRule"/>
</dbReference>
<feature type="binding site" evidence="5 8">
    <location>
        <position position="198"/>
    </location>
    <ligand>
        <name>NAD(+)</name>
        <dbReference type="ChEBI" id="CHEBI:57540"/>
    </ligand>
</feature>
<dbReference type="InterPro" id="IPR022695">
    <property type="entry name" value="Histidinol_DH_monofunct"/>
</dbReference>
<feature type="binding site" evidence="5 9">
    <location>
        <position position="243"/>
    </location>
    <ligand>
        <name>substrate</name>
    </ligand>
</feature>
<evidence type="ECO:0000256" key="1">
    <source>
        <dbReference type="ARBA" id="ARBA00010178"/>
    </source>
</evidence>
<feature type="binding site" evidence="5 9">
    <location>
        <position position="221"/>
    </location>
    <ligand>
        <name>substrate</name>
    </ligand>
</feature>
<evidence type="ECO:0000256" key="3">
    <source>
        <dbReference type="ARBA" id="ARBA00022833"/>
    </source>
</evidence>
<feature type="binding site" evidence="5 10">
    <location>
        <position position="246"/>
    </location>
    <ligand>
        <name>Zn(2+)</name>
        <dbReference type="ChEBI" id="CHEBI:29105"/>
    </ligand>
</feature>
<comment type="cofactor">
    <cofactor evidence="5 10">
        <name>Zn(2+)</name>
        <dbReference type="ChEBI" id="CHEBI:29105"/>
    </cofactor>
    <text evidence="5 10">Binds 1 zinc ion per subunit.</text>
</comment>
<feature type="binding site" evidence="5 10">
    <location>
        <position position="345"/>
    </location>
    <ligand>
        <name>Zn(2+)</name>
        <dbReference type="ChEBI" id="CHEBI:29105"/>
    </ligand>
</feature>
<dbReference type="PANTHER" id="PTHR21256:SF2">
    <property type="entry name" value="HISTIDINE BIOSYNTHESIS TRIFUNCTIONAL PROTEIN"/>
    <property type="match status" value="1"/>
</dbReference>
<dbReference type="NCBIfam" id="NF010343">
    <property type="entry name" value="PRK13770.1"/>
    <property type="match status" value="1"/>
</dbReference>
<dbReference type="Proteomes" id="UP000321736">
    <property type="component" value="Unassembled WGS sequence"/>
</dbReference>
<evidence type="ECO:0000256" key="11">
    <source>
        <dbReference type="RuleBase" id="RU004175"/>
    </source>
</evidence>
<dbReference type="FunFam" id="3.40.50.1980:FF:000001">
    <property type="entry name" value="Histidinol dehydrogenase"/>
    <property type="match status" value="1"/>
</dbReference>
<keyword evidence="5 8" id="KW-0520">NAD</keyword>
<gene>
    <name evidence="5 12" type="primary">hisD</name>
    <name evidence="12" type="ORF">SPI02_18780</name>
</gene>
<comment type="caution">
    <text evidence="12">The sequence shown here is derived from an EMBL/GenBank/DDBJ whole genome shotgun (WGS) entry which is preliminary data.</text>
</comment>
<feature type="binding site" evidence="5 10">
    <location>
        <position position="243"/>
    </location>
    <ligand>
        <name>Zn(2+)</name>
        <dbReference type="ChEBI" id="CHEBI:29105"/>
    </ligand>
</feature>
<name>A0A239U9Y1_9STAP</name>
<feature type="binding site" evidence="5 9">
    <location>
        <position position="345"/>
    </location>
    <ligand>
        <name>substrate</name>
    </ligand>
</feature>
<dbReference type="PIRSF" id="PIRSF000099">
    <property type="entry name" value="Histidinol_dh"/>
    <property type="match status" value="1"/>
</dbReference>